<name>A0AAW2TD04_9LAMI</name>
<evidence type="ECO:0000313" key="1">
    <source>
        <dbReference type="EMBL" id="KAL0402003.1"/>
    </source>
</evidence>
<comment type="caution">
    <text evidence="1">The sequence shown here is derived from an EMBL/GenBank/DDBJ whole genome shotgun (WGS) entry which is preliminary data.</text>
</comment>
<gene>
    <name evidence="1" type="ORF">Slati_4230200</name>
</gene>
<dbReference type="AlphaFoldDB" id="A0AAW2TD04"/>
<reference evidence="1" key="1">
    <citation type="submission" date="2020-06" db="EMBL/GenBank/DDBJ databases">
        <authorList>
            <person name="Li T."/>
            <person name="Hu X."/>
            <person name="Zhang T."/>
            <person name="Song X."/>
            <person name="Zhang H."/>
            <person name="Dai N."/>
            <person name="Sheng W."/>
            <person name="Hou X."/>
            <person name="Wei L."/>
        </authorList>
    </citation>
    <scope>NUCLEOTIDE SEQUENCE</scope>
    <source>
        <strain evidence="1">KEN1</strain>
        <tissue evidence="1">Leaf</tissue>
    </source>
</reference>
<reference evidence="1" key="2">
    <citation type="journal article" date="2024" name="Plant">
        <title>Genomic evolution and insights into agronomic trait innovations of Sesamum species.</title>
        <authorList>
            <person name="Miao H."/>
            <person name="Wang L."/>
            <person name="Qu L."/>
            <person name="Liu H."/>
            <person name="Sun Y."/>
            <person name="Le M."/>
            <person name="Wang Q."/>
            <person name="Wei S."/>
            <person name="Zheng Y."/>
            <person name="Lin W."/>
            <person name="Duan Y."/>
            <person name="Cao H."/>
            <person name="Xiong S."/>
            <person name="Wang X."/>
            <person name="Wei L."/>
            <person name="Li C."/>
            <person name="Ma Q."/>
            <person name="Ju M."/>
            <person name="Zhao R."/>
            <person name="Li G."/>
            <person name="Mu C."/>
            <person name="Tian Q."/>
            <person name="Mei H."/>
            <person name="Zhang T."/>
            <person name="Gao T."/>
            <person name="Zhang H."/>
        </authorList>
    </citation>
    <scope>NUCLEOTIDE SEQUENCE</scope>
    <source>
        <strain evidence="1">KEN1</strain>
    </source>
</reference>
<protein>
    <submittedName>
        <fullName evidence="1">Uncharacterized protein</fullName>
    </submittedName>
</protein>
<organism evidence="1">
    <name type="scientific">Sesamum latifolium</name>
    <dbReference type="NCBI Taxonomy" id="2727402"/>
    <lineage>
        <taxon>Eukaryota</taxon>
        <taxon>Viridiplantae</taxon>
        <taxon>Streptophyta</taxon>
        <taxon>Embryophyta</taxon>
        <taxon>Tracheophyta</taxon>
        <taxon>Spermatophyta</taxon>
        <taxon>Magnoliopsida</taxon>
        <taxon>eudicotyledons</taxon>
        <taxon>Gunneridae</taxon>
        <taxon>Pentapetalae</taxon>
        <taxon>asterids</taxon>
        <taxon>lamiids</taxon>
        <taxon>Lamiales</taxon>
        <taxon>Pedaliaceae</taxon>
        <taxon>Sesamum</taxon>
    </lineage>
</organism>
<proteinExistence type="predicted"/>
<sequence length="96" mass="10792">MPRFYDSHNKGPCGGTPYHSHPMRFPRCFASPLHMTPRTPSESCYLALGPTHQPIGIQPSPPTTRETGKRCYASSFTTTVQLFFYPKCATTREITL</sequence>
<accession>A0AAW2TD04</accession>
<dbReference type="EMBL" id="JACGWN010000015">
    <property type="protein sequence ID" value="KAL0402003.1"/>
    <property type="molecule type" value="Genomic_DNA"/>
</dbReference>